<proteinExistence type="predicted"/>
<dbReference type="EMBL" id="CP005960">
    <property type="protein sequence ID" value="AHZ69502.1"/>
    <property type="molecule type" value="Genomic_DNA"/>
</dbReference>
<dbReference type="Proteomes" id="UP000026913">
    <property type="component" value="Chromosome"/>
</dbReference>
<feature type="chain" id="PRO_5001528258" description="DUF1120 domain-containing protein" evidence="1">
    <location>
        <begin position="26"/>
        <end position="380"/>
    </location>
</feature>
<keyword evidence="1" id="KW-0732">Signal</keyword>
<dbReference type="InterPro" id="IPR010546">
    <property type="entry name" value="DUF1120"/>
</dbReference>
<dbReference type="AlphaFoldDB" id="A0A024E9K9"/>
<evidence type="ECO:0000313" key="3">
    <source>
        <dbReference type="Proteomes" id="UP000026913"/>
    </source>
</evidence>
<gene>
    <name evidence="2" type="ORF">OU5_2423</name>
</gene>
<organism evidence="2 3">
    <name type="scientific">Pseudomonas mandelii JR-1</name>
    <dbReference type="NCBI Taxonomy" id="1147786"/>
    <lineage>
        <taxon>Bacteria</taxon>
        <taxon>Pseudomonadati</taxon>
        <taxon>Pseudomonadota</taxon>
        <taxon>Gammaproteobacteria</taxon>
        <taxon>Pseudomonadales</taxon>
        <taxon>Pseudomonadaceae</taxon>
        <taxon>Pseudomonas</taxon>
    </lineage>
</organism>
<accession>A0A024E9K9</accession>
<dbReference type="OrthoDB" id="6602106at2"/>
<reference evidence="2 3" key="1">
    <citation type="journal article" date="2012" name="J. Bacteriol.">
        <title>Genome sequence of cold-adapted Pseudomonas mandelii strain JR-1.</title>
        <authorList>
            <person name="Jang S.H."/>
            <person name="Kim J."/>
            <person name="Kim J."/>
            <person name="Hong S."/>
            <person name="Lee C."/>
        </authorList>
    </citation>
    <scope>NUCLEOTIDE SEQUENCE [LARGE SCALE GENOMIC DNA]</scope>
    <source>
        <strain evidence="2 3">JR-1</strain>
    </source>
</reference>
<sequence length="380" mass="40650">MNLLHFLLLTLALLALSGFTPLASASTDDCQFNLSQPVLDYGLMNRAIRPDAAPERNLGERQLSLTLSCAQPIDMSLFYRAMAATAERFHFAERGSYQMRIRDAVLDGQSVEIGLIAGVGQPPAEMASSLIWRPEHGIVPVQAGVAVQGRSFSAQLQLTAWVQEQGMQVRDAVTWEAFGVFDAVAAGRTREATLRARFAPAACEPMLSNGGVVDFGTLSKKDLHADQDTRLPPKSLTLRVGCDAPTSFALIMHDNRSGSAMLDSEIDYGLGKDGSGNRIGRFSLHVDPADANADGFVRLYQTHSSIAGTAWNTGSANPIAIGKSRYLAFTDNDGSSAGPVLIQNLSTTVTVDAVIAPTHSLDVSRAIELDGAGTIEIIYL</sequence>
<dbReference type="RefSeq" id="WP_010463085.1">
    <property type="nucleotide sequence ID" value="NZ_CP005960.1"/>
</dbReference>
<dbReference type="HOGENOM" id="CLU_739385_0_0_6"/>
<evidence type="ECO:0008006" key="4">
    <source>
        <dbReference type="Google" id="ProtNLM"/>
    </source>
</evidence>
<dbReference type="KEGG" id="pman:OU5_2423"/>
<evidence type="ECO:0000313" key="2">
    <source>
        <dbReference type="EMBL" id="AHZ69502.1"/>
    </source>
</evidence>
<evidence type="ECO:0000256" key="1">
    <source>
        <dbReference type="SAM" id="SignalP"/>
    </source>
</evidence>
<name>A0A024E9K9_9PSED</name>
<protein>
    <recommendedName>
        <fullName evidence="4">DUF1120 domain-containing protein</fullName>
    </recommendedName>
</protein>
<dbReference type="Pfam" id="PF06551">
    <property type="entry name" value="DUF1120"/>
    <property type="match status" value="1"/>
</dbReference>
<feature type="signal peptide" evidence="1">
    <location>
        <begin position="1"/>
        <end position="25"/>
    </location>
</feature>